<dbReference type="EMBL" id="GL876969">
    <property type="protein sequence ID" value="KLU86316.1"/>
    <property type="molecule type" value="Genomic_DNA"/>
</dbReference>
<dbReference type="EMBL" id="ADBL01001263">
    <property type="status" value="NOT_ANNOTATED_CDS"/>
    <property type="molecule type" value="Genomic_DNA"/>
</dbReference>
<reference evidence="3" key="2">
    <citation type="submission" date="2010-05" db="EMBL/GenBank/DDBJ databases">
        <title>The genome sequence of Magnaporthe poae strain ATCC 64411.</title>
        <authorList>
            <person name="Ma L.-J."/>
            <person name="Dead R."/>
            <person name="Young S."/>
            <person name="Zeng Q."/>
            <person name="Koehrsen M."/>
            <person name="Alvarado L."/>
            <person name="Berlin A."/>
            <person name="Chapman S.B."/>
            <person name="Chen Z."/>
            <person name="Freedman E."/>
            <person name="Gellesch M."/>
            <person name="Goldberg J."/>
            <person name="Griggs A."/>
            <person name="Gujja S."/>
            <person name="Heilman E.R."/>
            <person name="Heiman D."/>
            <person name="Hepburn T."/>
            <person name="Howarth C."/>
            <person name="Jen D."/>
            <person name="Larson L."/>
            <person name="Mehta T."/>
            <person name="Neiman D."/>
            <person name="Pearson M."/>
            <person name="Roberts A."/>
            <person name="Saif S."/>
            <person name="Shea T."/>
            <person name="Shenoy N."/>
            <person name="Sisk P."/>
            <person name="Stolte C."/>
            <person name="Sykes S."/>
            <person name="Walk T."/>
            <person name="White J."/>
            <person name="Yandava C."/>
            <person name="Haas B."/>
            <person name="Nusbaum C."/>
            <person name="Birren B."/>
        </authorList>
    </citation>
    <scope>NUCLEOTIDE SEQUENCE [LARGE SCALE GENOMIC DNA]</scope>
    <source>
        <strain evidence="3">ATCC 64411 / 73-15</strain>
    </source>
</reference>
<organism evidence="2 3">
    <name type="scientific">Magnaporthiopsis poae (strain ATCC 64411 / 73-15)</name>
    <name type="common">Kentucky bluegrass fungus</name>
    <name type="synonym">Magnaporthe poae</name>
    <dbReference type="NCBI Taxonomy" id="644358"/>
    <lineage>
        <taxon>Eukaryota</taxon>
        <taxon>Fungi</taxon>
        <taxon>Dikarya</taxon>
        <taxon>Ascomycota</taxon>
        <taxon>Pezizomycotina</taxon>
        <taxon>Sordariomycetes</taxon>
        <taxon>Sordariomycetidae</taxon>
        <taxon>Magnaporthales</taxon>
        <taxon>Magnaporthaceae</taxon>
        <taxon>Magnaporthiopsis</taxon>
    </lineage>
</organism>
<proteinExistence type="predicted"/>
<reference evidence="1" key="1">
    <citation type="submission" date="2010-05" db="EMBL/GenBank/DDBJ databases">
        <title>The Genome Sequence of Magnaporthe poae strain ATCC 64411.</title>
        <authorList>
            <consortium name="The Broad Institute Genome Sequencing Platform"/>
            <consortium name="Broad Institute Genome Sequencing Center for Infectious Disease"/>
            <person name="Ma L.-J."/>
            <person name="Dead R."/>
            <person name="Young S."/>
            <person name="Zeng Q."/>
            <person name="Koehrsen M."/>
            <person name="Alvarado L."/>
            <person name="Berlin A."/>
            <person name="Chapman S.B."/>
            <person name="Chen Z."/>
            <person name="Freedman E."/>
            <person name="Gellesch M."/>
            <person name="Goldberg J."/>
            <person name="Griggs A."/>
            <person name="Gujja S."/>
            <person name="Heilman E.R."/>
            <person name="Heiman D."/>
            <person name="Hepburn T."/>
            <person name="Howarth C."/>
            <person name="Jen D."/>
            <person name="Larson L."/>
            <person name="Mehta T."/>
            <person name="Neiman D."/>
            <person name="Pearson M."/>
            <person name="Roberts A."/>
            <person name="Saif S."/>
            <person name="Shea T."/>
            <person name="Shenoy N."/>
            <person name="Sisk P."/>
            <person name="Stolte C."/>
            <person name="Sykes S."/>
            <person name="Walk T."/>
            <person name="White J."/>
            <person name="Yandava C."/>
            <person name="Haas B."/>
            <person name="Nusbaum C."/>
            <person name="Birren B."/>
        </authorList>
    </citation>
    <scope>NUCLEOTIDE SEQUENCE</scope>
    <source>
        <strain evidence="1">ATCC 64411</strain>
    </source>
</reference>
<accession>A0A0C4DZ41</accession>
<evidence type="ECO:0000313" key="3">
    <source>
        <dbReference type="Proteomes" id="UP000011715"/>
    </source>
</evidence>
<evidence type="ECO:0000313" key="2">
    <source>
        <dbReference type="EnsemblFungi" id="MAPG_05330T0"/>
    </source>
</evidence>
<dbReference type="AlphaFoldDB" id="A0A0C4DZ41"/>
<dbReference type="SUPFAM" id="SSF51905">
    <property type="entry name" value="FAD/NAD(P)-binding domain"/>
    <property type="match status" value="1"/>
</dbReference>
<keyword evidence="1" id="KW-0503">Monooxygenase</keyword>
<dbReference type="VEuPathDB" id="FungiDB:MAPG_05330"/>
<reference evidence="1" key="3">
    <citation type="submission" date="2011-03" db="EMBL/GenBank/DDBJ databases">
        <title>Annotation of Magnaporthe poae ATCC 64411.</title>
        <authorList>
            <person name="Ma L.-J."/>
            <person name="Dead R."/>
            <person name="Young S.K."/>
            <person name="Zeng Q."/>
            <person name="Gargeya S."/>
            <person name="Fitzgerald M."/>
            <person name="Haas B."/>
            <person name="Abouelleil A."/>
            <person name="Alvarado L."/>
            <person name="Arachchi H.M."/>
            <person name="Berlin A."/>
            <person name="Brown A."/>
            <person name="Chapman S.B."/>
            <person name="Chen Z."/>
            <person name="Dunbar C."/>
            <person name="Freedman E."/>
            <person name="Gearin G."/>
            <person name="Gellesch M."/>
            <person name="Goldberg J."/>
            <person name="Griggs A."/>
            <person name="Gujja S."/>
            <person name="Heiman D."/>
            <person name="Howarth C."/>
            <person name="Larson L."/>
            <person name="Lui A."/>
            <person name="MacDonald P.J.P."/>
            <person name="Mehta T."/>
            <person name="Montmayeur A."/>
            <person name="Murphy C."/>
            <person name="Neiman D."/>
            <person name="Pearson M."/>
            <person name="Priest M."/>
            <person name="Roberts A."/>
            <person name="Saif S."/>
            <person name="Shea T."/>
            <person name="Shenoy N."/>
            <person name="Sisk P."/>
            <person name="Stolte C."/>
            <person name="Sykes S."/>
            <person name="Yandava C."/>
            <person name="Wortman J."/>
            <person name="Nusbaum C."/>
            <person name="Birren B."/>
        </authorList>
    </citation>
    <scope>NUCLEOTIDE SEQUENCE</scope>
    <source>
        <strain evidence="1">ATCC 64411</strain>
    </source>
</reference>
<name>A0A0C4DZ41_MAGP6</name>
<keyword evidence="1" id="KW-0560">Oxidoreductase</keyword>
<dbReference type="GO" id="GO:0004497">
    <property type="term" value="F:monooxygenase activity"/>
    <property type="evidence" value="ECO:0007669"/>
    <property type="project" value="UniProtKB-KW"/>
</dbReference>
<evidence type="ECO:0000313" key="1">
    <source>
        <dbReference type="EMBL" id="KLU86316.1"/>
    </source>
</evidence>
<reference evidence="2" key="5">
    <citation type="submission" date="2015-06" db="UniProtKB">
        <authorList>
            <consortium name="EnsemblFungi"/>
        </authorList>
    </citation>
    <scope>IDENTIFICATION</scope>
    <source>
        <strain evidence="2">ATCC 64411</strain>
    </source>
</reference>
<sequence>MTAVGIVHHNLHKDMFYIPDPTLAFVGVPYYNSTFSFFDTQAQVVARVFAGEVALPARAEMEAEFDARWRVKKKKGVQVGDKIKEVDEVENPEAAPLWGKKFHSLLGLDEAFTDELLAWVNPQVEAAGGTPVTGPDEAWRARYRQMLKERAWRWKAEEDED</sequence>
<reference evidence="2" key="4">
    <citation type="journal article" date="2015" name="G3 (Bethesda)">
        <title>Genome sequences of three phytopathogenic species of the Magnaporthaceae family of fungi.</title>
        <authorList>
            <person name="Okagaki L.H."/>
            <person name="Nunes C.C."/>
            <person name="Sailsbery J."/>
            <person name="Clay B."/>
            <person name="Brown D."/>
            <person name="John T."/>
            <person name="Oh Y."/>
            <person name="Young N."/>
            <person name="Fitzgerald M."/>
            <person name="Haas B.J."/>
            <person name="Zeng Q."/>
            <person name="Young S."/>
            <person name="Adiconis X."/>
            <person name="Fan L."/>
            <person name="Levin J.Z."/>
            <person name="Mitchell T.K."/>
            <person name="Okubara P.A."/>
            <person name="Farman M.L."/>
            <person name="Kohn L.M."/>
            <person name="Birren B."/>
            <person name="Ma L.-J."/>
            <person name="Dean R.A."/>
        </authorList>
    </citation>
    <scope>NUCLEOTIDE SEQUENCE</scope>
    <source>
        <strain evidence="2">ATCC 64411 / 73-15</strain>
    </source>
</reference>
<dbReference type="Gene3D" id="3.50.50.60">
    <property type="entry name" value="FAD/NAD(P)-binding domain"/>
    <property type="match status" value="1"/>
</dbReference>
<keyword evidence="3" id="KW-1185">Reference proteome</keyword>
<dbReference type="InterPro" id="IPR036188">
    <property type="entry name" value="FAD/NAD-bd_sf"/>
</dbReference>
<protein>
    <submittedName>
        <fullName evidence="1">Thiol-specific monooxygenase</fullName>
    </submittedName>
</protein>
<dbReference type="eggNOG" id="KOG1399">
    <property type="taxonomic scope" value="Eukaryota"/>
</dbReference>
<dbReference type="OrthoDB" id="66881at2759"/>
<dbReference type="Proteomes" id="UP000011715">
    <property type="component" value="Unassembled WGS sequence"/>
</dbReference>
<gene>
    <name evidence="1" type="ORF">MAPG_05330</name>
</gene>
<dbReference type="EnsemblFungi" id="MAPG_05330T0">
    <property type="protein sequence ID" value="MAPG_05330T0"/>
    <property type="gene ID" value="MAPG_05330"/>
</dbReference>